<protein>
    <submittedName>
        <fullName evidence="2">Uncharacterized protein</fullName>
    </submittedName>
</protein>
<organism evidence="2 3">
    <name type="scientific">Rhizophagus irregularis</name>
    <dbReference type="NCBI Taxonomy" id="588596"/>
    <lineage>
        <taxon>Eukaryota</taxon>
        <taxon>Fungi</taxon>
        <taxon>Fungi incertae sedis</taxon>
        <taxon>Mucoromycota</taxon>
        <taxon>Glomeromycotina</taxon>
        <taxon>Glomeromycetes</taxon>
        <taxon>Glomerales</taxon>
        <taxon>Glomeraceae</taxon>
        <taxon>Rhizophagus</taxon>
    </lineage>
</organism>
<feature type="region of interest" description="Disordered" evidence="1">
    <location>
        <begin position="1"/>
        <end position="23"/>
    </location>
</feature>
<dbReference type="Proteomes" id="UP000233469">
    <property type="component" value="Unassembled WGS sequence"/>
</dbReference>
<comment type="caution">
    <text evidence="2">The sequence shown here is derived from an EMBL/GenBank/DDBJ whole genome shotgun (WGS) entry which is preliminary data.</text>
</comment>
<accession>A0A2N1NLD2</accession>
<evidence type="ECO:0000256" key="1">
    <source>
        <dbReference type="SAM" id="MobiDB-lite"/>
    </source>
</evidence>
<gene>
    <name evidence="2" type="ORF">RhiirC2_708687</name>
</gene>
<dbReference type="VEuPathDB" id="FungiDB:FUN_023043"/>
<dbReference type="AlphaFoldDB" id="A0A2N1NLD2"/>
<name>A0A2N1NLD2_9GLOM</name>
<feature type="compositionally biased region" description="Basic and acidic residues" evidence="1">
    <location>
        <begin position="1"/>
        <end position="11"/>
    </location>
</feature>
<feature type="compositionally biased region" description="Polar residues" evidence="1">
    <location>
        <begin position="12"/>
        <end position="23"/>
    </location>
</feature>
<reference evidence="2 3" key="2">
    <citation type="submission" date="2017-10" db="EMBL/GenBank/DDBJ databases">
        <title>Extensive intraspecific genome diversity in a model arbuscular mycorrhizal fungus.</title>
        <authorList>
            <person name="Chen E.C.H."/>
            <person name="Morin E."/>
            <person name="Baudet D."/>
            <person name="Noel J."/>
            <person name="Ndikumana S."/>
            <person name="Charron P."/>
            <person name="St-Onge C."/>
            <person name="Giorgi J."/>
            <person name="Grigoriev I.V."/>
            <person name="Roux C."/>
            <person name="Martin F.M."/>
            <person name="Corradi N."/>
        </authorList>
    </citation>
    <scope>NUCLEOTIDE SEQUENCE [LARGE SCALE GENOMIC DNA]</scope>
    <source>
        <strain evidence="2 3">C2</strain>
    </source>
</reference>
<evidence type="ECO:0000313" key="3">
    <source>
        <dbReference type="Proteomes" id="UP000233469"/>
    </source>
</evidence>
<sequence length="209" mass="24426">MSSDISDKENIENTFQTEEESTYPSNNNIIYREHVNNVTKRSFNYIILKEGVYPNEITNKKQINNDNTKKKRLMRHYKIPNNYVVETTWGQASKKQTVRYEIIYIDNTPQFWIKYDSNFQHAISSTKSASNVASNYEKALRPETKSTISGPLLFGLQLESVRKTRESRRRGNLIKLAINYIPSTLEKHAKKLATKIQFNLKNDIKGIYH</sequence>
<reference evidence="2 3" key="1">
    <citation type="submission" date="2016-04" db="EMBL/GenBank/DDBJ databases">
        <title>Genome analyses suggest a sexual origin of heterokaryosis in a supposedly ancient asexual fungus.</title>
        <authorList>
            <person name="Ropars J."/>
            <person name="Sedzielewska K."/>
            <person name="Noel J."/>
            <person name="Charron P."/>
            <person name="Farinelli L."/>
            <person name="Marton T."/>
            <person name="Kruger M."/>
            <person name="Pelin A."/>
            <person name="Brachmann A."/>
            <person name="Corradi N."/>
        </authorList>
    </citation>
    <scope>NUCLEOTIDE SEQUENCE [LARGE SCALE GENOMIC DNA]</scope>
    <source>
        <strain evidence="2 3">C2</strain>
    </source>
</reference>
<dbReference type="EMBL" id="LLXL01000289">
    <property type="protein sequence ID" value="PKK74669.1"/>
    <property type="molecule type" value="Genomic_DNA"/>
</dbReference>
<proteinExistence type="predicted"/>
<evidence type="ECO:0000313" key="2">
    <source>
        <dbReference type="EMBL" id="PKK74669.1"/>
    </source>
</evidence>